<accession>A0A371EWT7</accession>
<name>A0A371EWT7_MUCPR</name>
<dbReference type="EMBL" id="QJKJ01011701">
    <property type="protein sequence ID" value="RDX70456.1"/>
    <property type="molecule type" value="Genomic_DNA"/>
</dbReference>
<gene>
    <name evidence="2" type="ORF">CR513_50296</name>
</gene>
<dbReference type="Pfam" id="PF07727">
    <property type="entry name" value="RVT_2"/>
    <property type="match status" value="1"/>
</dbReference>
<reference evidence="2" key="1">
    <citation type="submission" date="2018-05" db="EMBL/GenBank/DDBJ databases">
        <title>Draft genome of Mucuna pruriens seed.</title>
        <authorList>
            <person name="Nnadi N.E."/>
            <person name="Vos R."/>
            <person name="Hasami M.H."/>
            <person name="Devisetty U.K."/>
            <person name="Aguiy J.C."/>
        </authorList>
    </citation>
    <scope>NUCLEOTIDE SEQUENCE [LARGE SCALE GENOMIC DNA]</scope>
    <source>
        <strain evidence="2">JCA_2017</strain>
    </source>
</reference>
<comment type="caution">
    <text evidence="2">The sequence shown here is derived from an EMBL/GenBank/DDBJ whole genome shotgun (WGS) entry which is preliminary data.</text>
</comment>
<evidence type="ECO:0000313" key="3">
    <source>
        <dbReference type="Proteomes" id="UP000257109"/>
    </source>
</evidence>
<feature type="domain" description="Reverse transcriptase Ty1/copia-type" evidence="1">
    <location>
        <begin position="99"/>
        <end position="138"/>
    </location>
</feature>
<protein>
    <recommendedName>
        <fullName evidence="1">Reverse transcriptase Ty1/copia-type domain-containing protein</fullName>
    </recommendedName>
</protein>
<evidence type="ECO:0000259" key="1">
    <source>
        <dbReference type="Pfam" id="PF07727"/>
    </source>
</evidence>
<dbReference type="InterPro" id="IPR013103">
    <property type="entry name" value="RVT_2"/>
</dbReference>
<organism evidence="2 3">
    <name type="scientific">Mucuna pruriens</name>
    <name type="common">Velvet bean</name>
    <name type="synonym">Dolichos pruriens</name>
    <dbReference type="NCBI Taxonomy" id="157652"/>
    <lineage>
        <taxon>Eukaryota</taxon>
        <taxon>Viridiplantae</taxon>
        <taxon>Streptophyta</taxon>
        <taxon>Embryophyta</taxon>
        <taxon>Tracheophyta</taxon>
        <taxon>Spermatophyta</taxon>
        <taxon>Magnoliopsida</taxon>
        <taxon>eudicotyledons</taxon>
        <taxon>Gunneridae</taxon>
        <taxon>Pentapetalae</taxon>
        <taxon>rosids</taxon>
        <taxon>fabids</taxon>
        <taxon>Fabales</taxon>
        <taxon>Fabaceae</taxon>
        <taxon>Papilionoideae</taxon>
        <taxon>50 kb inversion clade</taxon>
        <taxon>NPAAA clade</taxon>
        <taxon>indigoferoid/millettioid clade</taxon>
        <taxon>Phaseoleae</taxon>
        <taxon>Mucuna</taxon>
    </lineage>
</organism>
<evidence type="ECO:0000313" key="2">
    <source>
        <dbReference type="EMBL" id="RDX70456.1"/>
    </source>
</evidence>
<proteinExistence type="predicted"/>
<keyword evidence="3" id="KW-1185">Reference proteome</keyword>
<dbReference type="Proteomes" id="UP000257109">
    <property type="component" value="Unassembled WGS sequence"/>
</dbReference>
<dbReference type="AlphaFoldDB" id="A0A371EWT7"/>
<feature type="non-terminal residue" evidence="2">
    <location>
        <position position="153"/>
    </location>
</feature>
<sequence length="153" mass="17805">MDKLLKFDSEVDKAYRVFNSRTSMNHLPVTNKTKLLDKTSYRQINMLVNLKKIGSSSIIILKTLFLEKGLMVFHNKLDKDEKVVRNKARLVVQGYNKKEDVYVKQPHGFEDQAFLDHVLKLKKALYGLKQAHLAWIKAYEYSYSPVVALTKDK</sequence>